<dbReference type="InterPro" id="IPR050884">
    <property type="entry name" value="CNP_phosphodiesterase-III"/>
</dbReference>
<evidence type="ECO:0000256" key="2">
    <source>
        <dbReference type="ARBA" id="ARBA00022801"/>
    </source>
</evidence>
<dbReference type="InterPro" id="IPR004843">
    <property type="entry name" value="Calcineurin-like_PHP"/>
</dbReference>
<comment type="similarity">
    <text evidence="4">Belongs to the cyclic nucleotide phosphodiesterase class-III family.</text>
</comment>
<accession>A0A0F9Y6L1</accession>
<keyword evidence="3" id="KW-0408">Iron</keyword>
<dbReference type="Pfam" id="PF00149">
    <property type="entry name" value="Metallophos"/>
    <property type="match status" value="1"/>
</dbReference>
<keyword evidence="1" id="KW-0479">Metal-binding</keyword>
<dbReference type="PANTHER" id="PTHR42988">
    <property type="entry name" value="PHOSPHOHYDROLASE"/>
    <property type="match status" value="1"/>
</dbReference>
<evidence type="ECO:0000256" key="1">
    <source>
        <dbReference type="ARBA" id="ARBA00022723"/>
    </source>
</evidence>
<sequence length="249" mass="27985">MRLIQITDAHLYADIEARSRAGVPWRQFQQVLSAVNAEQPDMVVFTGDISQDESAASYSLAVQAMASLSCPWYWLPGNHDQLALMTAERVFVDEVDLDAWRLLLLNTRVEGQPYGELGSEQLANLAAQLEKDDRPTLIAMHHPPVDVGAVWMDAIGLQDRDAFWRLLSGYPQVKIILFGHAHQAYAERRAVGDAMVNIYGCPAMADQFLPNAEEFAVDEASRPGYRIVDLEWSELLGSEWQTWIERIAV</sequence>
<reference evidence="6" key="1">
    <citation type="journal article" date="2015" name="Nature">
        <title>Complex archaea that bridge the gap between prokaryotes and eukaryotes.</title>
        <authorList>
            <person name="Spang A."/>
            <person name="Saw J.H."/>
            <person name="Jorgensen S.L."/>
            <person name="Zaremba-Niedzwiedzka K."/>
            <person name="Martijn J."/>
            <person name="Lind A.E."/>
            <person name="van Eijk R."/>
            <person name="Schleper C."/>
            <person name="Guy L."/>
            <person name="Ettema T.J."/>
        </authorList>
    </citation>
    <scope>NUCLEOTIDE SEQUENCE</scope>
</reference>
<dbReference type="PANTHER" id="PTHR42988:SF2">
    <property type="entry name" value="CYCLIC NUCLEOTIDE PHOSPHODIESTERASE CBUA0032-RELATED"/>
    <property type="match status" value="1"/>
</dbReference>
<dbReference type="AlphaFoldDB" id="A0A0F9Y6L1"/>
<gene>
    <name evidence="6" type="ORF">LCGC14_0055380</name>
</gene>
<keyword evidence="2" id="KW-0378">Hydrolase</keyword>
<dbReference type="InterPro" id="IPR026575">
    <property type="entry name" value="GpdQ/CpdA-like"/>
</dbReference>
<dbReference type="CDD" id="cd07402">
    <property type="entry name" value="MPP_GpdQ"/>
    <property type="match status" value="1"/>
</dbReference>
<dbReference type="Gene3D" id="3.60.21.10">
    <property type="match status" value="1"/>
</dbReference>
<feature type="domain" description="Calcineurin-like phosphoesterase" evidence="5">
    <location>
        <begin position="1"/>
        <end position="183"/>
    </location>
</feature>
<evidence type="ECO:0000259" key="5">
    <source>
        <dbReference type="Pfam" id="PF00149"/>
    </source>
</evidence>
<name>A0A0F9Y6L1_9ZZZZ</name>
<dbReference type="EMBL" id="LAZR01000012">
    <property type="protein sequence ID" value="KKO07582.1"/>
    <property type="molecule type" value="Genomic_DNA"/>
</dbReference>
<dbReference type="GO" id="GO:0004112">
    <property type="term" value="F:cyclic-nucleotide phosphodiesterase activity"/>
    <property type="evidence" value="ECO:0007669"/>
    <property type="project" value="InterPro"/>
</dbReference>
<dbReference type="SUPFAM" id="SSF56300">
    <property type="entry name" value="Metallo-dependent phosphatases"/>
    <property type="match status" value="1"/>
</dbReference>
<protein>
    <recommendedName>
        <fullName evidence="5">Calcineurin-like phosphoesterase domain-containing protein</fullName>
    </recommendedName>
</protein>
<evidence type="ECO:0000313" key="6">
    <source>
        <dbReference type="EMBL" id="KKO07582.1"/>
    </source>
</evidence>
<comment type="caution">
    <text evidence="6">The sequence shown here is derived from an EMBL/GenBank/DDBJ whole genome shotgun (WGS) entry which is preliminary data.</text>
</comment>
<evidence type="ECO:0000256" key="3">
    <source>
        <dbReference type="ARBA" id="ARBA00023004"/>
    </source>
</evidence>
<dbReference type="GO" id="GO:0046872">
    <property type="term" value="F:metal ion binding"/>
    <property type="evidence" value="ECO:0007669"/>
    <property type="project" value="UniProtKB-KW"/>
</dbReference>
<proteinExistence type="inferred from homology"/>
<dbReference type="InterPro" id="IPR029052">
    <property type="entry name" value="Metallo-depent_PP-like"/>
</dbReference>
<organism evidence="6">
    <name type="scientific">marine sediment metagenome</name>
    <dbReference type="NCBI Taxonomy" id="412755"/>
    <lineage>
        <taxon>unclassified sequences</taxon>
        <taxon>metagenomes</taxon>
        <taxon>ecological metagenomes</taxon>
    </lineage>
</organism>
<evidence type="ECO:0000256" key="4">
    <source>
        <dbReference type="ARBA" id="ARBA00025742"/>
    </source>
</evidence>